<feature type="transmembrane region" description="Helical" evidence="8">
    <location>
        <begin position="293"/>
        <end position="316"/>
    </location>
</feature>
<feature type="compositionally biased region" description="Basic and acidic residues" evidence="9">
    <location>
        <begin position="241"/>
        <end position="271"/>
    </location>
</feature>
<dbReference type="GO" id="GO:0005774">
    <property type="term" value="C:vacuolar membrane"/>
    <property type="evidence" value="ECO:0007669"/>
    <property type="project" value="UniProtKB-SubCell"/>
</dbReference>
<keyword evidence="4 8" id="KW-0812">Transmembrane</keyword>
<feature type="transmembrane region" description="Helical" evidence="8">
    <location>
        <begin position="194"/>
        <end position="217"/>
    </location>
</feature>
<dbReference type="Gene3D" id="1.20.1250.20">
    <property type="entry name" value="MFS general substrate transporter like domains"/>
    <property type="match status" value="1"/>
</dbReference>
<feature type="region of interest" description="Disordered" evidence="9">
    <location>
        <begin position="234"/>
        <end position="271"/>
    </location>
</feature>
<evidence type="ECO:0000256" key="7">
    <source>
        <dbReference type="ARBA" id="ARBA00023136"/>
    </source>
</evidence>
<evidence type="ECO:0000256" key="4">
    <source>
        <dbReference type="ARBA" id="ARBA00022692"/>
    </source>
</evidence>
<evidence type="ECO:0000256" key="5">
    <source>
        <dbReference type="ARBA" id="ARBA00022989"/>
    </source>
</evidence>
<keyword evidence="6 8" id="KW-0072">Autophagy</keyword>
<evidence type="ECO:0000256" key="6">
    <source>
        <dbReference type="ARBA" id="ARBA00023006"/>
    </source>
</evidence>
<dbReference type="EMBL" id="DF196785">
    <property type="protein sequence ID" value="GAC76037.1"/>
    <property type="molecule type" value="Genomic_DNA"/>
</dbReference>
<protein>
    <recommendedName>
        <fullName evidence="8">Autophagy-related protein</fullName>
    </recommendedName>
</protein>
<evidence type="ECO:0000256" key="1">
    <source>
        <dbReference type="ARBA" id="ARBA00004128"/>
    </source>
</evidence>
<feature type="transmembrane region" description="Helical" evidence="8">
    <location>
        <begin position="163"/>
        <end position="182"/>
    </location>
</feature>
<comment type="subcellular location">
    <subcellularLocation>
        <location evidence="1 8">Vacuole membrane</location>
        <topology evidence="1 8">Multi-pass membrane protein</topology>
    </subcellularLocation>
</comment>
<feature type="transmembrane region" description="Helical" evidence="8">
    <location>
        <begin position="516"/>
        <end position="539"/>
    </location>
</feature>
<feature type="compositionally biased region" description="Low complexity" evidence="9">
    <location>
        <begin position="1"/>
        <end position="18"/>
    </location>
</feature>
<name>M9MHF7_PSEA3</name>
<dbReference type="Proteomes" id="UP000011976">
    <property type="component" value="Unassembled WGS sequence"/>
</dbReference>
<evidence type="ECO:0000256" key="3">
    <source>
        <dbReference type="ARBA" id="ARBA00022448"/>
    </source>
</evidence>
<evidence type="ECO:0000256" key="2">
    <source>
        <dbReference type="ARBA" id="ARBA00006978"/>
    </source>
</evidence>
<dbReference type="GO" id="GO:0006914">
    <property type="term" value="P:autophagy"/>
    <property type="evidence" value="ECO:0007669"/>
    <property type="project" value="UniProtKB-KW"/>
</dbReference>
<dbReference type="OrthoDB" id="42657at2759"/>
<dbReference type="Pfam" id="PF11700">
    <property type="entry name" value="ATG22"/>
    <property type="match status" value="1"/>
</dbReference>
<dbReference type="InterPro" id="IPR024671">
    <property type="entry name" value="Atg22-like"/>
</dbReference>
<comment type="similarity">
    <text evidence="2 8">Belongs to the ATG22 family.</text>
</comment>
<organism evidence="10 11">
    <name type="scientific">Pseudozyma antarctica (strain T-34)</name>
    <name type="common">Yeast</name>
    <name type="synonym">Candida antarctica</name>
    <dbReference type="NCBI Taxonomy" id="1151754"/>
    <lineage>
        <taxon>Eukaryota</taxon>
        <taxon>Fungi</taxon>
        <taxon>Dikarya</taxon>
        <taxon>Basidiomycota</taxon>
        <taxon>Ustilaginomycotina</taxon>
        <taxon>Ustilaginomycetes</taxon>
        <taxon>Ustilaginales</taxon>
        <taxon>Ustilaginaceae</taxon>
        <taxon>Moesziomyces</taxon>
    </lineage>
</organism>
<keyword evidence="3 8" id="KW-0813">Transport</keyword>
<dbReference type="InterPro" id="IPR050495">
    <property type="entry name" value="ATG22/LtaA_families"/>
</dbReference>
<sequence>MSSTPAAQGEAPTAPAATADDDQISLPRLSDGASSQLSGSTGSKQYAAALLANGQEADASESRFVTSRTELWAFYIYYIGNSGLAPFNFAPSQFQNLLYLQATNLGAGMCGNDGQPDCRLRFAGKERTVESIVLLCNGLSFAIQAVLFLVIGSFADYGRNRPYILVASTVVAIAVSFAWLGVTDPEQWQTAIGLYMVGIITYQLCLSYWTAAFPGLARDLPHMRDARARLLNDSNAASPKADADSADDKDATPAAEHAAETEAKAGAHSNDGRMTADKYSLLETMAINRISNIAFAVCSVGELVVLAVIQGMLYGIHADRDTISNTKALSAVVAFGAGVWVLCAIPWFVLEKRRPGQPLPPGTNYVTAAAKQAYLAAKHLRHLRQTLIYLVFYFLFSDALNTSVTVISTIQNQVVSFSTTKLNLLLIVGIAAQAVGIYGFWLIQKRWQLSTLFMFGWVIFFTLLLQGWGFIGIFTQRFGFHHVWEIYCYQAFYGLFVCPWYAYSQTMIAEVTPKSYEFLFFSLFSLVGKTSAFIGPFVTQAIADDTGNASSPFYFLLALSLASCFLLWPLDVKKSKIEQARFIEHEAKDKHLDAAEIAVAPSAAANA</sequence>
<evidence type="ECO:0000256" key="9">
    <source>
        <dbReference type="SAM" id="MobiDB-lite"/>
    </source>
</evidence>
<keyword evidence="5 8" id="KW-1133">Transmembrane helix</keyword>
<evidence type="ECO:0000313" key="10">
    <source>
        <dbReference type="EMBL" id="GAC76037.1"/>
    </source>
</evidence>
<keyword evidence="8" id="KW-0926">Vacuole</keyword>
<dbReference type="STRING" id="1151754.M9MHF7"/>
<dbReference type="SUPFAM" id="SSF103473">
    <property type="entry name" value="MFS general substrate transporter"/>
    <property type="match status" value="1"/>
</dbReference>
<feature type="region of interest" description="Disordered" evidence="9">
    <location>
        <begin position="1"/>
        <end position="40"/>
    </location>
</feature>
<feature type="transmembrane region" description="Helical" evidence="8">
    <location>
        <begin position="387"/>
        <end position="410"/>
    </location>
</feature>
<feature type="transmembrane region" description="Helical" evidence="8">
    <location>
        <begin position="486"/>
        <end position="504"/>
    </location>
</feature>
<dbReference type="GO" id="GO:0006865">
    <property type="term" value="P:amino acid transport"/>
    <property type="evidence" value="ECO:0007669"/>
    <property type="project" value="UniProtKB-KW"/>
</dbReference>
<accession>M9MHF7</accession>
<feature type="transmembrane region" description="Helical" evidence="8">
    <location>
        <begin position="422"/>
        <end position="443"/>
    </location>
</feature>
<gene>
    <name evidence="10" type="ORF">PANT_19d00080</name>
</gene>
<feature type="transmembrane region" description="Helical" evidence="8">
    <location>
        <begin position="455"/>
        <end position="474"/>
    </location>
</feature>
<dbReference type="AlphaFoldDB" id="M9MHF7"/>
<keyword evidence="7 8" id="KW-0472">Membrane</keyword>
<reference evidence="11" key="1">
    <citation type="journal article" date="2013" name="Genome Announc.">
        <title>Genome sequence of the basidiomycetous yeast Pseudozyma antarctica T-34, a producer of the glycolipid biosurfactants mannosylerythritol lipids.</title>
        <authorList>
            <person name="Morita T."/>
            <person name="Koike H."/>
            <person name="Koyama Y."/>
            <person name="Hagiwara H."/>
            <person name="Ito E."/>
            <person name="Fukuoka T."/>
            <person name="Imura T."/>
            <person name="Machida M."/>
            <person name="Kitamoto D."/>
        </authorList>
    </citation>
    <scope>NUCLEOTIDE SEQUENCE [LARGE SCALE GENOMIC DNA]</scope>
    <source>
        <strain evidence="11">T-34</strain>
    </source>
</reference>
<evidence type="ECO:0000313" key="11">
    <source>
        <dbReference type="Proteomes" id="UP000011976"/>
    </source>
</evidence>
<dbReference type="PANTHER" id="PTHR23519:SF5">
    <property type="entry name" value="AUTOPHAGY-RELATED PROTEIN"/>
    <property type="match status" value="1"/>
</dbReference>
<comment type="function">
    <text evidence="8">Vacuolar effluxer which mediate the efflux of amino acids resulting from autophagic degradation. The release of autophagic amino acids allows the maintenance of protein synthesis and viability during nitrogen starvation.</text>
</comment>
<dbReference type="InterPro" id="IPR036259">
    <property type="entry name" value="MFS_trans_sf"/>
</dbReference>
<feature type="transmembrane region" description="Helical" evidence="8">
    <location>
        <begin position="328"/>
        <end position="350"/>
    </location>
</feature>
<proteinExistence type="inferred from homology"/>
<evidence type="ECO:0000256" key="8">
    <source>
        <dbReference type="RuleBase" id="RU363073"/>
    </source>
</evidence>
<dbReference type="PANTHER" id="PTHR23519">
    <property type="entry name" value="AUTOPHAGY-RELATED PROTEIN 22"/>
    <property type="match status" value="1"/>
</dbReference>
<keyword evidence="8" id="KW-0029">Amino-acid transport</keyword>
<feature type="transmembrane region" description="Helical" evidence="8">
    <location>
        <begin position="132"/>
        <end position="151"/>
    </location>
</feature>
<feature type="transmembrane region" description="Helical" evidence="8">
    <location>
        <begin position="551"/>
        <end position="570"/>
    </location>
</feature>